<feature type="domain" description="ABC transporter" evidence="9">
    <location>
        <begin position="4"/>
        <end position="246"/>
    </location>
</feature>
<gene>
    <name evidence="10" type="ordered locus">Tter_2110</name>
</gene>
<dbReference type="InterPro" id="IPR017871">
    <property type="entry name" value="ABC_transporter-like_CS"/>
</dbReference>
<dbReference type="GO" id="GO:0005524">
    <property type="term" value="F:ATP binding"/>
    <property type="evidence" value="ECO:0007669"/>
    <property type="project" value="UniProtKB-KW"/>
</dbReference>
<dbReference type="KEGG" id="ttr:Tter_2110"/>
<reference evidence="11" key="1">
    <citation type="journal article" date="2010" name="Stand. Genomic Sci.">
        <title>Complete genome sequence of 'Thermobaculum terrenum' type strain (YNP1).</title>
        <authorList>
            <person name="Kiss H."/>
            <person name="Cleland D."/>
            <person name="Lapidus A."/>
            <person name="Lucas S."/>
            <person name="Glavina Del Rio T."/>
            <person name="Nolan M."/>
            <person name="Tice H."/>
            <person name="Han C."/>
            <person name="Goodwin L."/>
            <person name="Pitluck S."/>
            <person name="Liolios K."/>
            <person name="Ivanova N."/>
            <person name="Mavromatis K."/>
            <person name="Ovchinnikova G."/>
            <person name="Pati A."/>
            <person name="Chen A."/>
            <person name="Palaniappan K."/>
            <person name="Land M."/>
            <person name="Hauser L."/>
            <person name="Chang Y."/>
            <person name="Jeffries C."/>
            <person name="Lu M."/>
            <person name="Brettin T."/>
            <person name="Detter J."/>
            <person name="Goker M."/>
            <person name="Tindall B."/>
            <person name="Beck B."/>
            <person name="McDermott T."/>
            <person name="Woyke T."/>
            <person name="Bristow J."/>
            <person name="Eisen J."/>
            <person name="Markowitz V."/>
            <person name="Hugenholtz P."/>
            <person name="Kyrpides N."/>
            <person name="Klenk H."/>
            <person name="Cheng J."/>
        </authorList>
    </citation>
    <scope>NUCLEOTIDE SEQUENCE [LARGE SCALE GENOMIC DNA]</scope>
    <source>
        <strain evidence="11">ATCC BAA-798 / YNP1</strain>
    </source>
</reference>
<dbReference type="SUPFAM" id="SSF52540">
    <property type="entry name" value="P-loop containing nucleoside triphosphate hydrolases"/>
    <property type="match status" value="2"/>
</dbReference>
<keyword evidence="7" id="KW-1278">Translocase</keyword>
<dbReference type="GO" id="GO:0042626">
    <property type="term" value="F:ATPase-coupled transmembrane transporter activity"/>
    <property type="evidence" value="ECO:0007669"/>
    <property type="project" value="TreeGrafter"/>
</dbReference>
<dbReference type="RefSeq" id="WP_012876043.1">
    <property type="nucleotide sequence ID" value="NC_013526.1"/>
</dbReference>
<dbReference type="eggNOG" id="COG1122">
    <property type="taxonomic scope" value="Bacteria"/>
</dbReference>
<keyword evidence="3" id="KW-0813">Transport</keyword>
<dbReference type="InterPro" id="IPR003593">
    <property type="entry name" value="AAA+_ATPase"/>
</dbReference>
<dbReference type="GO" id="GO:0043190">
    <property type="term" value="C:ATP-binding cassette (ABC) transporter complex"/>
    <property type="evidence" value="ECO:0007669"/>
    <property type="project" value="TreeGrafter"/>
</dbReference>
<dbReference type="InterPro" id="IPR003439">
    <property type="entry name" value="ABC_transporter-like_ATP-bd"/>
</dbReference>
<evidence type="ECO:0000256" key="6">
    <source>
        <dbReference type="ARBA" id="ARBA00022840"/>
    </source>
</evidence>
<dbReference type="AlphaFoldDB" id="D1CGZ1"/>
<keyword evidence="6" id="KW-0067">ATP-binding</keyword>
<dbReference type="GO" id="GO:0016887">
    <property type="term" value="F:ATP hydrolysis activity"/>
    <property type="evidence" value="ECO:0007669"/>
    <property type="project" value="InterPro"/>
</dbReference>
<dbReference type="InterPro" id="IPR015856">
    <property type="entry name" value="ABC_transpr_CbiO/EcfA_su"/>
</dbReference>
<evidence type="ECO:0000256" key="8">
    <source>
        <dbReference type="ARBA" id="ARBA00023136"/>
    </source>
</evidence>
<proteinExistence type="inferred from homology"/>
<dbReference type="PANTHER" id="PTHR43553:SF25">
    <property type="entry name" value="ABC-TYPE COBALT TRANSPORT SYSTEM, ATPASE COMPONENT"/>
    <property type="match status" value="1"/>
</dbReference>
<evidence type="ECO:0000256" key="7">
    <source>
        <dbReference type="ARBA" id="ARBA00022967"/>
    </source>
</evidence>
<comment type="similarity">
    <text evidence="2">Belongs to the ABC transporter superfamily.</text>
</comment>
<organism evidence="10 11">
    <name type="scientific">Thermobaculum terrenum (strain ATCC BAA-798 / CCMEE 7001 / YNP1)</name>
    <dbReference type="NCBI Taxonomy" id="525904"/>
    <lineage>
        <taxon>Bacteria</taxon>
        <taxon>Bacillati</taxon>
        <taxon>Chloroflexota</taxon>
        <taxon>Chloroflexia</taxon>
        <taxon>Candidatus Thermobaculales</taxon>
        <taxon>Candidatus Thermobaculaceae</taxon>
        <taxon>Thermobaculum</taxon>
    </lineage>
</organism>
<sequence>MSLIEIADVAFTYAAQPGVRALDGVSCVIERGSFVGITGPADAGKTSLCRLIAGYIPHLFDGELSGEVVVDGAPTRRVPVEELAGKVGYVFENPFDQLTGASLTVLEEVAFALENMGLPREEIERRAWESMRLMGIDHLADRHPMRLSGGQSQRVAIASVLAMRPEILLLDEPTSQLDPVGAEEVFETVLKLHQQGLTVIMVSQDLERLSRYADRLLVMRGGRIVLEGEPREVLGRALASGLPLVMPVPAAVGWQLRQAEAVPVSRPLPLTVEEAAAEIEGVLQARGSDLQAVDPVREGRSGEPQVRLEGVSFSYGGQVRALEDVSLEMDAGCVCILGQNGSGKTTLMKHLNGLLKPSSGRVLVRGEDTRDHRVAHLARHVALAFQNPDDQLFRSSVEREVRFGAENMGFPPEEAEKLVERALDLLQLRDVRHRKPYDLGLSWRKRVAIASVLTMASPVVVLDEPTGGQDAEGIQLLGALVEHLVGEGKLVVVVTHDVEFAAEHADRAIALHAGRVLLDGGPREVFAQAEVLARTHVHPPAALLIGQRLGLAPLPLTPQELLAAVGIARQR</sequence>
<keyword evidence="4" id="KW-1003">Cell membrane</keyword>
<dbReference type="CDD" id="cd03225">
    <property type="entry name" value="ABC_cobalt_CbiO_domain1"/>
    <property type="match status" value="2"/>
</dbReference>
<dbReference type="FunFam" id="3.40.50.300:FF:000224">
    <property type="entry name" value="Energy-coupling factor transporter ATP-binding protein EcfA"/>
    <property type="match status" value="1"/>
</dbReference>
<name>D1CGZ1_THET1</name>
<dbReference type="Proteomes" id="UP000000323">
    <property type="component" value="Chromosome 2"/>
</dbReference>
<comment type="subcellular location">
    <subcellularLocation>
        <location evidence="1">Cell membrane</location>
    </subcellularLocation>
</comment>
<dbReference type="SMART" id="SM00382">
    <property type="entry name" value="AAA"/>
    <property type="match status" value="2"/>
</dbReference>
<evidence type="ECO:0000256" key="3">
    <source>
        <dbReference type="ARBA" id="ARBA00022448"/>
    </source>
</evidence>
<accession>D1CGZ1</accession>
<keyword evidence="8" id="KW-0472">Membrane</keyword>
<dbReference type="InterPro" id="IPR050095">
    <property type="entry name" value="ECF_ABC_transporter_ATP-bd"/>
</dbReference>
<dbReference type="InterPro" id="IPR027417">
    <property type="entry name" value="P-loop_NTPase"/>
</dbReference>
<dbReference type="PROSITE" id="PS00211">
    <property type="entry name" value="ABC_TRANSPORTER_1"/>
    <property type="match status" value="1"/>
</dbReference>
<dbReference type="HOGENOM" id="CLU_000604_86_7_0"/>
<dbReference type="PANTHER" id="PTHR43553">
    <property type="entry name" value="HEAVY METAL TRANSPORTER"/>
    <property type="match status" value="1"/>
</dbReference>
<dbReference type="Gene3D" id="3.40.50.300">
    <property type="entry name" value="P-loop containing nucleotide triphosphate hydrolases"/>
    <property type="match status" value="2"/>
</dbReference>
<protein>
    <submittedName>
        <fullName evidence="10">ABC transporter related protein</fullName>
    </submittedName>
</protein>
<dbReference type="Pfam" id="PF00005">
    <property type="entry name" value="ABC_tran"/>
    <property type="match status" value="2"/>
</dbReference>
<dbReference type="STRING" id="525904.Tter_2110"/>
<evidence type="ECO:0000256" key="4">
    <source>
        <dbReference type="ARBA" id="ARBA00022475"/>
    </source>
</evidence>
<evidence type="ECO:0000256" key="1">
    <source>
        <dbReference type="ARBA" id="ARBA00004236"/>
    </source>
</evidence>
<evidence type="ECO:0000256" key="2">
    <source>
        <dbReference type="ARBA" id="ARBA00005417"/>
    </source>
</evidence>
<evidence type="ECO:0000259" key="9">
    <source>
        <dbReference type="PROSITE" id="PS50893"/>
    </source>
</evidence>
<dbReference type="EMBL" id="CP001826">
    <property type="protein sequence ID" value="ACZ43012.1"/>
    <property type="molecule type" value="Genomic_DNA"/>
</dbReference>
<evidence type="ECO:0000256" key="5">
    <source>
        <dbReference type="ARBA" id="ARBA00022741"/>
    </source>
</evidence>
<dbReference type="OrthoDB" id="501320at2"/>
<feature type="domain" description="ABC transporter" evidence="9">
    <location>
        <begin position="306"/>
        <end position="538"/>
    </location>
</feature>
<keyword evidence="5" id="KW-0547">Nucleotide-binding</keyword>
<keyword evidence="11" id="KW-1185">Reference proteome</keyword>
<evidence type="ECO:0000313" key="11">
    <source>
        <dbReference type="Proteomes" id="UP000000323"/>
    </source>
</evidence>
<dbReference type="NCBIfam" id="NF010167">
    <property type="entry name" value="PRK13648.1"/>
    <property type="match status" value="2"/>
</dbReference>
<dbReference type="PROSITE" id="PS50893">
    <property type="entry name" value="ABC_TRANSPORTER_2"/>
    <property type="match status" value="2"/>
</dbReference>
<evidence type="ECO:0000313" key="10">
    <source>
        <dbReference type="EMBL" id="ACZ43012.1"/>
    </source>
</evidence>